<dbReference type="Gene3D" id="1.10.10.10">
    <property type="entry name" value="Winged helix-like DNA-binding domain superfamily/Winged helix DNA-binding domain"/>
    <property type="match status" value="1"/>
</dbReference>
<evidence type="ECO:0000259" key="7">
    <source>
        <dbReference type="Pfam" id="PF07106"/>
    </source>
</evidence>
<reference evidence="9" key="1">
    <citation type="submission" date="2017-02" db="UniProtKB">
        <authorList>
            <consortium name="WormBaseParasite"/>
        </authorList>
    </citation>
    <scope>IDENTIFICATION</scope>
</reference>
<proteinExistence type="inferred from homology"/>
<accession>A0A0R3S1R8</accession>
<dbReference type="InterPro" id="IPR010776">
    <property type="entry name" value="Hop2_WH_dom"/>
</dbReference>
<name>A0A0R3S1R8_9BILA</name>
<dbReference type="GO" id="GO:0120231">
    <property type="term" value="C:DNA recombinase auxiliary factor complex"/>
    <property type="evidence" value="ECO:0007669"/>
    <property type="project" value="TreeGrafter"/>
</dbReference>
<dbReference type="AlphaFoldDB" id="A0A0R3S1R8"/>
<dbReference type="PANTHER" id="PTHR15938:SF0">
    <property type="entry name" value="HOMOLOGOUS-PAIRING PROTEIN 2 HOMOLOG"/>
    <property type="match status" value="1"/>
</dbReference>
<keyword evidence="6" id="KW-0175">Coiled coil</keyword>
<keyword evidence="5" id="KW-0469">Meiosis</keyword>
<evidence type="ECO:0000256" key="4">
    <source>
        <dbReference type="ARBA" id="ARBA00023242"/>
    </source>
</evidence>
<evidence type="ECO:0000313" key="8">
    <source>
        <dbReference type="Proteomes" id="UP000050640"/>
    </source>
</evidence>
<comment type="similarity">
    <text evidence="2">Belongs to the HOP2 family.</text>
</comment>
<keyword evidence="3" id="KW-0233">DNA recombination</keyword>
<dbReference type="InterPro" id="IPR036388">
    <property type="entry name" value="WH-like_DNA-bd_sf"/>
</dbReference>
<dbReference type="WBParaSite" id="EEL_0000862001-mRNA-1">
    <property type="protein sequence ID" value="EEL_0000862001-mRNA-1"/>
    <property type="gene ID" value="EEL_0000862001"/>
</dbReference>
<comment type="subcellular location">
    <subcellularLocation>
        <location evidence="1">Nucleus</location>
    </subcellularLocation>
</comment>
<dbReference type="GO" id="GO:0000709">
    <property type="term" value="P:meiotic joint molecule formation"/>
    <property type="evidence" value="ECO:0007669"/>
    <property type="project" value="TreeGrafter"/>
</dbReference>
<dbReference type="GO" id="GO:0120230">
    <property type="term" value="F:recombinase activator activity"/>
    <property type="evidence" value="ECO:0007669"/>
    <property type="project" value="TreeGrafter"/>
</dbReference>
<feature type="domain" description="Homologous-pairing protein 2 winged helix" evidence="7">
    <location>
        <begin position="12"/>
        <end position="69"/>
    </location>
</feature>
<dbReference type="GO" id="GO:0000794">
    <property type="term" value="C:condensed nuclear chromosome"/>
    <property type="evidence" value="ECO:0007669"/>
    <property type="project" value="TreeGrafter"/>
</dbReference>
<dbReference type="Pfam" id="PF07106">
    <property type="entry name" value="WHD_TBPIP"/>
    <property type="match status" value="1"/>
</dbReference>
<feature type="coiled-coil region" evidence="6">
    <location>
        <begin position="75"/>
        <end position="109"/>
    </location>
</feature>
<evidence type="ECO:0000256" key="1">
    <source>
        <dbReference type="ARBA" id="ARBA00004123"/>
    </source>
</evidence>
<dbReference type="GO" id="GO:0010774">
    <property type="term" value="P:meiotic strand invasion involved in reciprocal meiotic recombination"/>
    <property type="evidence" value="ECO:0007669"/>
    <property type="project" value="TreeGrafter"/>
</dbReference>
<dbReference type="GO" id="GO:0003690">
    <property type="term" value="F:double-stranded DNA binding"/>
    <property type="evidence" value="ECO:0007669"/>
    <property type="project" value="TreeGrafter"/>
</dbReference>
<organism evidence="8 9">
    <name type="scientific">Elaeophora elaphi</name>
    <dbReference type="NCBI Taxonomy" id="1147741"/>
    <lineage>
        <taxon>Eukaryota</taxon>
        <taxon>Metazoa</taxon>
        <taxon>Ecdysozoa</taxon>
        <taxon>Nematoda</taxon>
        <taxon>Chromadorea</taxon>
        <taxon>Rhabditida</taxon>
        <taxon>Spirurina</taxon>
        <taxon>Spiruromorpha</taxon>
        <taxon>Filarioidea</taxon>
        <taxon>Onchocercidae</taxon>
        <taxon>Elaeophora</taxon>
    </lineage>
</organism>
<keyword evidence="4" id="KW-0539">Nucleus</keyword>
<evidence type="ECO:0000313" key="9">
    <source>
        <dbReference type="WBParaSite" id="EEL_0000862001-mRNA-1"/>
    </source>
</evidence>
<evidence type="ECO:0000256" key="2">
    <source>
        <dbReference type="ARBA" id="ARBA00007922"/>
    </source>
</evidence>
<dbReference type="PANTHER" id="PTHR15938">
    <property type="entry name" value="TBP-1 INTERACTING PROTEIN"/>
    <property type="match status" value="1"/>
</dbReference>
<sequence length="228" mass="26567">MSKGQPDDITIEVVCNYMLQQNRPYSPVDVWNNLRQEYPKAQIIKCLDIGVERGILRDKLISKQKIYFADQSKIEKCSEEELQSLNESINEKKNRLNELNNEMKIAKNAISIPLNLVFLELKEYGSVLSIKEMTALQTTLKAQVPAIWRYNLKKSIKEMEERINGMATCAKDEVVNEKKKSELIAKQEHYKKYCKERKRIADQIVDIICENINTSKKKLMEDMGFELD</sequence>
<dbReference type="Proteomes" id="UP000050640">
    <property type="component" value="Unplaced"/>
</dbReference>
<protein>
    <submittedName>
        <fullName evidence="9">TBPIP domain-containing protein</fullName>
    </submittedName>
</protein>
<dbReference type="GO" id="GO:0007129">
    <property type="term" value="P:homologous chromosome pairing at meiosis"/>
    <property type="evidence" value="ECO:0007669"/>
    <property type="project" value="TreeGrafter"/>
</dbReference>
<evidence type="ECO:0000256" key="5">
    <source>
        <dbReference type="ARBA" id="ARBA00023254"/>
    </source>
</evidence>
<dbReference type="STRING" id="1147741.A0A0R3S1R8"/>
<evidence type="ECO:0000256" key="6">
    <source>
        <dbReference type="SAM" id="Coils"/>
    </source>
</evidence>
<keyword evidence="8" id="KW-1185">Reference proteome</keyword>
<evidence type="ECO:0000256" key="3">
    <source>
        <dbReference type="ARBA" id="ARBA00023172"/>
    </source>
</evidence>